<gene>
    <name evidence="2" type="ORF">DSM3645_27823</name>
</gene>
<keyword evidence="1" id="KW-0472">Membrane</keyword>
<evidence type="ECO:0000313" key="2">
    <source>
        <dbReference type="EMBL" id="EAQ78963.1"/>
    </source>
</evidence>
<keyword evidence="1" id="KW-1133">Transmembrane helix</keyword>
<name>A3ZWY3_9BACT</name>
<dbReference type="AlphaFoldDB" id="A3ZWY3"/>
<comment type="caution">
    <text evidence="2">The sequence shown here is derived from an EMBL/GenBank/DDBJ whole genome shotgun (WGS) entry which is preliminary data.</text>
</comment>
<dbReference type="Proteomes" id="UP000004358">
    <property type="component" value="Unassembled WGS sequence"/>
</dbReference>
<reference evidence="2 3" key="1">
    <citation type="submission" date="2006-02" db="EMBL/GenBank/DDBJ databases">
        <authorList>
            <person name="Amann R."/>
            <person name="Ferriera S."/>
            <person name="Johnson J."/>
            <person name="Kravitz S."/>
            <person name="Halpern A."/>
            <person name="Remington K."/>
            <person name="Beeson K."/>
            <person name="Tran B."/>
            <person name="Rogers Y.-H."/>
            <person name="Friedman R."/>
            <person name="Venter J.C."/>
        </authorList>
    </citation>
    <scope>NUCLEOTIDE SEQUENCE [LARGE SCALE GENOMIC DNA]</scope>
    <source>
        <strain evidence="2 3">DSM 3645</strain>
    </source>
</reference>
<organism evidence="2 3">
    <name type="scientific">Blastopirellula marina DSM 3645</name>
    <dbReference type="NCBI Taxonomy" id="314230"/>
    <lineage>
        <taxon>Bacteria</taxon>
        <taxon>Pseudomonadati</taxon>
        <taxon>Planctomycetota</taxon>
        <taxon>Planctomycetia</taxon>
        <taxon>Pirellulales</taxon>
        <taxon>Pirellulaceae</taxon>
        <taxon>Blastopirellula</taxon>
    </lineage>
</organism>
<dbReference type="STRING" id="314230.DSM3645_27823"/>
<dbReference type="HOGENOM" id="CLU_1933965_0_0_0"/>
<feature type="transmembrane region" description="Helical" evidence="1">
    <location>
        <begin position="102"/>
        <end position="121"/>
    </location>
</feature>
<keyword evidence="1" id="KW-0812">Transmembrane</keyword>
<evidence type="ECO:0000313" key="3">
    <source>
        <dbReference type="Proteomes" id="UP000004358"/>
    </source>
</evidence>
<evidence type="ECO:0000256" key="1">
    <source>
        <dbReference type="SAM" id="Phobius"/>
    </source>
</evidence>
<protein>
    <submittedName>
        <fullName evidence="2">Uncharacterized protein</fullName>
    </submittedName>
</protein>
<dbReference type="RefSeq" id="WP_002653458.1">
    <property type="nucleotide sequence ID" value="NZ_CH672376.1"/>
</dbReference>
<sequence>METTIKFRCPNCHKSISAKEHVAGSIRTCPACAANIQVPALGTSKADLMTGNGQQVASLKDVSPQLSGERAAPNDDLIPLEIRMPGNMGGVKAKVDRETNKTLLTVIVGGLMTIFGFIVAAKFGGKVRLK</sequence>
<dbReference type="EMBL" id="AANZ01000017">
    <property type="protein sequence ID" value="EAQ78963.1"/>
    <property type="molecule type" value="Genomic_DNA"/>
</dbReference>
<dbReference type="OrthoDB" id="278173at2"/>
<dbReference type="Gene3D" id="2.20.28.160">
    <property type="match status" value="1"/>
</dbReference>
<accession>A3ZWY3</accession>
<proteinExistence type="predicted"/>